<dbReference type="PROSITE" id="PS51084">
    <property type="entry name" value="HIT_2"/>
    <property type="match status" value="1"/>
</dbReference>
<evidence type="ECO:0000313" key="3">
    <source>
        <dbReference type="EMBL" id="MEN3539087.1"/>
    </source>
</evidence>
<dbReference type="SUPFAM" id="SSF54197">
    <property type="entry name" value="HIT-like"/>
    <property type="match status" value="1"/>
</dbReference>
<evidence type="ECO:0000313" key="4">
    <source>
        <dbReference type="Proteomes" id="UP001447516"/>
    </source>
</evidence>
<dbReference type="Pfam" id="PF01230">
    <property type="entry name" value="HIT"/>
    <property type="match status" value="1"/>
</dbReference>
<accession>A0ABV0AYA5</accession>
<reference evidence="3 4" key="1">
    <citation type="submission" date="2024-05" db="EMBL/GenBank/DDBJ databases">
        <title>Microbispora sp.ZYX-F-249.</title>
        <authorList>
            <person name="Xie H."/>
        </authorList>
    </citation>
    <scope>NUCLEOTIDE SEQUENCE [LARGE SCALE GENOMIC DNA]</scope>
    <source>
        <strain evidence="3 4">ZYX-F-249</strain>
    </source>
</reference>
<feature type="domain" description="HIT" evidence="2">
    <location>
        <begin position="410"/>
        <end position="522"/>
    </location>
</feature>
<keyword evidence="4" id="KW-1185">Reference proteome</keyword>
<dbReference type="Gene3D" id="3.40.50.2020">
    <property type="match status" value="1"/>
</dbReference>
<dbReference type="Proteomes" id="UP001447516">
    <property type="component" value="Unassembled WGS sequence"/>
</dbReference>
<dbReference type="Gene3D" id="3.30.428.10">
    <property type="entry name" value="HIT-like"/>
    <property type="match status" value="1"/>
</dbReference>
<dbReference type="InterPro" id="IPR036265">
    <property type="entry name" value="HIT-like_sf"/>
</dbReference>
<evidence type="ECO:0000259" key="2">
    <source>
        <dbReference type="PROSITE" id="PS51084"/>
    </source>
</evidence>
<dbReference type="EMBL" id="JBDJAW010000029">
    <property type="protein sequence ID" value="MEN3539087.1"/>
    <property type="molecule type" value="Genomic_DNA"/>
</dbReference>
<dbReference type="InterPro" id="IPR019302">
    <property type="entry name" value="CAP12/PCTIR_TIR_dom"/>
</dbReference>
<protein>
    <submittedName>
        <fullName evidence="3">TIR domain-containing protein</fullName>
    </submittedName>
</protein>
<comment type="caution">
    <text evidence="3">The sequence shown here is derived from an EMBL/GenBank/DDBJ whole genome shotgun (WGS) entry which is preliminary data.</text>
</comment>
<dbReference type="Pfam" id="PF10137">
    <property type="entry name" value="CAP12-PCTIR_TIR"/>
    <property type="match status" value="1"/>
</dbReference>
<dbReference type="InterPro" id="IPR001310">
    <property type="entry name" value="Histidine_triad_HIT"/>
</dbReference>
<name>A0ABV0AYA5_9ACTN</name>
<dbReference type="RefSeq" id="WP_346228998.1">
    <property type="nucleotide sequence ID" value="NZ_JBDJAW010000029.1"/>
</dbReference>
<dbReference type="InterPro" id="IPR029057">
    <property type="entry name" value="PRTase-like"/>
</dbReference>
<sequence length="611" mass="67974">MTQIFIASSTEGRPYAEMIAANLMDQGVVPLLWWSQASFPIGTTLIEALMDILERVDGAIIVMTPDDRVTRRGTITYSPTQNVLLEYGLFAGKLGRANVAIAKIGNLKMPSDLDGVVYINLRAIDPSEDEIVYRSVELKPSFSTWLHELDAQSSDGARLAALAHRVAPTARPEDRLRIKARMLCERVDPKAFQRLTADSVEHLLLKHTFENEPHNDVGYRFTTPVSSYLALTRIIPGSDDERVLAAHFARNVAELIASRAIEPTVLAISKNAALGLLQSVAKQLRFPVVLIAPYGPNRKNPIEGYYEVGDRAVLLHDVALSGHHLVDCIVTLRNAGLYANHLVTLAQHYSDEAELKALMRENEIEMFASALLLPTRGRVICTNPATAVASPSVLDCVLCDVVAGRDTAPVWEILHPSEIGSEVVMESSNFVATADVAPLAPGHTLIITKRHALSMSKCSPEQLAELDAFRRRVAEHLRRAYGNPTIMFEHGLCNRARASGCGVDHAHLHVVPVTCSVTETFLQDFDVSPLRHLAELRDKVELSSEYLMLIDDEENAYFALTGAPTRQYFRRVISTRLNRELWNWNDELLLRRRDEVRELILHLHSTFGTKP</sequence>
<dbReference type="PANTHER" id="PTHR46648:SF1">
    <property type="entry name" value="ADENOSINE 5'-MONOPHOSPHORAMIDASE HNT1"/>
    <property type="match status" value="1"/>
</dbReference>
<dbReference type="InterPro" id="IPR011146">
    <property type="entry name" value="HIT-like"/>
</dbReference>
<organism evidence="3 4">
    <name type="scientific">Microbispora maris</name>
    <dbReference type="NCBI Taxonomy" id="3144104"/>
    <lineage>
        <taxon>Bacteria</taxon>
        <taxon>Bacillati</taxon>
        <taxon>Actinomycetota</taxon>
        <taxon>Actinomycetes</taxon>
        <taxon>Streptosporangiales</taxon>
        <taxon>Streptosporangiaceae</taxon>
        <taxon>Microbispora</taxon>
    </lineage>
</organism>
<gene>
    <name evidence="3" type="ORF">AAH991_28515</name>
</gene>
<feature type="short sequence motif" description="Histidine triad motif" evidence="1">
    <location>
        <begin position="505"/>
        <end position="509"/>
    </location>
</feature>
<evidence type="ECO:0000256" key="1">
    <source>
        <dbReference type="PROSITE-ProRule" id="PRU00464"/>
    </source>
</evidence>
<dbReference type="PANTHER" id="PTHR46648">
    <property type="entry name" value="HIT FAMILY PROTEIN 1"/>
    <property type="match status" value="1"/>
</dbReference>
<proteinExistence type="predicted"/>